<evidence type="ECO:0000313" key="2">
    <source>
        <dbReference type="EMBL" id="GAA4686673.1"/>
    </source>
</evidence>
<dbReference type="Proteomes" id="UP001501295">
    <property type="component" value="Unassembled WGS sequence"/>
</dbReference>
<evidence type="ECO:0000256" key="1">
    <source>
        <dbReference type="SAM" id="MobiDB-lite"/>
    </source>
</evidence>
<reference evidence="3" key="1">
    <citation type="journal article" date="2019" name="Int. J. Syst. Evol. Microbiol.">
        <title>The Global Catalogue of Microorganisms (GCM) 10K type strain sequencing project: providing services to taxonomists for standard genome sequencing and annotation.</title>
        <authorList>
            <consortium name="The Broad Institute Genomics Platform"/>
            <consortium name="The Broad Institute Genome Sequencing Center for Infectious Disease"/>
            <person name="Wu L."/>
            <person name="Ma J."/>
        </authorList>
    </citation>
    <scope>NUCLEOTIDE SEQUENCE [LARGE SCALE GENOMIC DNA]</scope>
    <source>
        <strain evidence="3">JCM 18956</strain>
    </source>
</reference>
<organism evidence="2 3">
    <name type="scientific">Frondihabitans cladoniiphilus</name>
    <dbReference type="NCBI Taxonomy" id="715785"/>
    <lineage>
        <taxon>Bacteria</taxon>
        <taxon>Bacillati</taxon>
        <taxon>Actinomycetota</taxon>
        <taxon>Actinomycetes</taxon>
        <taxon>Micrococcales</taxon>
        <taxon>Microbacteriaceae</taxon>
        <taxon>Frondihabitans</taxon>
    </lineage>
</organism>
<sequence length="476" mass="46314">MTRRTIVRTGVRIAVGVVALAIGGGVVAAATVVPLPTLSQTPAGRVVTPVALDQQRACSGSLLRLAGDASASATSVTAQGAASTATAASGKATPTSTPLAGSDGAASKPEVVTAAAAGGVVPLVSGAQLQNVSAPDLSGIAASPCAEPTSSTWLVGGSTETGRTTLIDLVNPTDVNSTVDIALWGETGTVQGPGLTGIVVAPKSQKVIPLAGFATGLVSPVLHVTSRGGQITASLQESIVRTLQPGGVDVVSAAAAPSTTQSIPGIVVRDSDQVQTQLGESGYGDLKSILRAFNPGTTAADLSIQVSTPDGTGATFSVSAAAGQVTDVPLDGLPDGVYTATVQSTEPVVTGARSSSDPTSGTSDLAWVGSAPALDGATLFTVAPLDTAGDATATLTLANATDRPITAKIASPGVPASSVTVAANSSVSQSLVSGRSATLTGADGLRGAIAYSGSDGIAAYALVSPSSVSTPVTVYP</sequence>
<dbReference type="EMBL" id="BAABLM010000012">
    <property type="protein sequence ID" value="GAA4686673.1"/>
    <property type="molecule type" value="Genomic_DNA"/>
</dbReference>
<feature type="compositionally biased region" description="Low complexity" evidence="1">
    <location>
        <begin position="84"/>
        <end position="97"/>
    </location>
</feature>
<accession>A0ABP8WDT5</accession>
<dbReference type="InterPro" id="IPR043777">
    <property type="entry name" value="DUF5719"/>
</dbReference>
<evidence type="ECO:0000313" key="3">
    <source>
        <dbReference type="Proteomes" id="UP001501295"/>
    </source>
</evidence>
<comment type="caution">
    <text evidence="2">The sequence shown here is derived from an EMBL/GenBank/DDBJ whole genome shotgun (WGS) entry which is preliminary data.</text>
</comment>
<protein>
    <recommendedName>
        <fullName evidence="4">Large extracellular alpha-helical protein</fullName>
    </recommendedName>
</protein>
<name>A0ABP8WDT5_9MICO</name>
<feature type="region of interest" description="Disordered" evidence="1">
    <location>
        <begin position="84"/>
        <end position="105"/>
    </location>
</feature>
<evidence type="ECO:0008006" key="4">
    <source>
        <dbReference type="Google" id="ProtNLM"/>
    </source>
</evidence>
<proteinExistence type="predicted"/>
<keyword evidence="3" id="KW-1185">Reference proteome</keyword>
<dbReference type="Pfam" id="PF18986">
    <property type="entry name" value="DUF5719"/>
    <property type="match status" value="1"/>
</dbReference>
<gene>
    <name evidence="2" type="ORF">GCM10025780_36790</name>
</gene>
<dbReference type="RefSeq" id="WP_345377406.1">
    <property type="nucleotide sequence ID" value="NZ_BAABLM010000012.1"/>
</dbReference>